<dbReference type="EMBL" id="CP120983">
    <property type="protein sequence ID" value="WLQ68055.1"/>
    <property type="molecule type" value="Genomic_DNA"/>
</dbReference>
<evidence type="ECO:0000313" key="2">
    <source>
        <dbReference type="EMBL" id="WLQ68055.1"/>
    </source>
</evidence>
<feature type="transmembrane region" description="Helical" evidence="1">
    <location>
        <begin position="142"/>
        <end position="171"/>
    </location>
</feature>
<proteinExistence type="predicted"/>
<keyword evidence="1" id="KW-0472">Membrane</keyword>
<name>A0ABY9JK04_9ACTN</name>
<organism evidence="2 3">
    <name type="scientific">Streptomyces glycanivorans</name>
    <dbReference type="NCBI Taxonomy" id="3033808"/>
    <lineage>
        <taxon>Bacteria</taxon>
        <taxon>Bacillati</taxon>
        <taxon>Actinomycetota</taxon>
        <taxon>Actinomycetes</taxon>
        <taxon>Kitasatosporales</taxon>
        <taxon>Streptomycetaceae</taxon>
        <taxon>Streptomyces</taxon>
    </lineage>
</organism>
<sequence>MNLTGAVVSLTIAGWLIWLFPAPHLAAVLRIGPVDGVMTITSCYGATDAQGNPDGTDCSGTYTPRTAGEPSHRITLDEAARSHEPGSTLEVRTARGRAHEFSGDALGTWVTVTGLILGPFLALALSFRACARDGTWSHDADYVAVLIAAQLAALALGFLVGIPVSIATALLG</sequence>
<accession>A0ABY9JK04</accession>
<keyword evidence="1" id="KW-0812">Transmembrane</keyword>
<evidence type="ECO:0008006" key="4">
    <source>
        <dbReference type="Google" id="ProtNLM"/>
    </source>
</evidence>
<feature type="transmembrane region" description="Helical" evidence="1">
    <location>
        <begin position="106"/>
        <end position="130"/>
    </location>
</feature>
<keyword evidence="1" id="KW-1133">Transmembrane helix</keyword>
<evidence type="ECO:0000313" key="3">
    <source>
        <dbReference type="Proteomes" id="UP001224433"/>
    </source>
</evidence>
<gene>
    <name evidence="2" type="ORF">P8A20_32800</name>
</gene>
<dbReference type="Proteomes" id="UP001224433">
    <property type="component" value="Chromosome"/>
</dbReference>
<dbReference type="RefSeq" id="WP_147962611.1">
    <property type="nucleotide sequence ID" value="NZ_CP120983.1"/>
</dbReference>
<evidence type="ECO:0000256" key="1">
    <source>
        <dbReference type="SAM" id="Phobius"/>
    </source>
</evidence>
<keyword evidence="3" id="KW-1185">Reference proteome</keyword>
<reference evidence="2 3" key="1">
    <citation type="submission" date="2023-03" db="EMBL/GenBank/DDBJ databases">
        <title>Isolation and description of six Streptomyces strains from soil environments, able to metabolize different microbial glucans.</title>
        <authorList>
            <person name="Widen T."/>
            <person name="Larsbrink J."/>
        </authorList>
    </citation>
    <scope>NUCLEOTIDE SEQUENCE [LARGE SCALE GENOMIC DNA]</scope>
    <source>
        <strain evidence="2 3">Alt3</strain>
    </source>
</reference>
<protein>
    <recommendedName>
        <fullName evidence="4">YibE/F family protein</fullName>
    </recommendedName>
</protein>